<keyword evidence="2" id="KW-0812">Transmembrane</keyword>
<dbReference type="OrthoDB" id="169164at2157"/>
<organism evidence="3 4">
    <name type="scientific">Natrialba hulunbeirensis JCM 10989</name>
    <dbReference type="NCBI Taxonomy" id="1227493"/>
    <lineage>
        <taxon>Archaea</taxon>
        <taxon>Methanobacteriati</taxon>
        <taxon>Methanobacteriota</taxon>
        <taxon>Stenosarchaea group</taxon>
        <taxon>Halobacteria</taxon>
        <taxon>Halobacteriales</taxon>
        <taxon>Natrialbaceae</taxon>
        <taxon>Natrialba</taxon>
    </lineage>
</organism>
<gene>
    <name evidence="3" type="ORF">C483_13363</name>
</gene>
<dbReference type="RefSeq" id="WP_006653842.1">
    <property type="nucleotide sequence ID" value="NZ_AOIM01000036.1"/>
</dbReference>
<dbReference type="STRING" id="1227493.C483_13363"/>
<dbReference type="PATRIC" id="fig|1227493.4.peg.2675"/>
<keyword evidence="2" id="KW-0472">Membrane</keyword>
<evidence type="ECO:0000256" key="2">
    <source>
        <dbReference type="SAM" id="Phobius"/>
    </source>
</evidence>
<evidence type="ECO:0000313" key="3">
    <source>
        <dbReference type="EMBL" id="ELY89517.1"/>
    </source>
</evidence>
<feature type="transmembrane region" description="Helical" evidence="2">
    <location>
        <begin position="67"/>
        <end position="87"/>
    </location>
</feature>
<feature type="transmembrane region" description="Helical" evidence="2">
    <location>
        <begin position="36"/>
        <end position="55"/>
    </location>
</feature>
<reference evidence="3 4" key="1">
    <citation type="journal article" date="2014" name="PLoS Genet.">
        <title>Phylogenetically driven sequencing of extremely halophilic archaea reveals strategies for static and dynamic osmo-response.</title>
        <authorList>
            <person name="Becker E.A."/>
            <person name="Seitzer P.M."/>
            <person name="Tritt A."/>
            <person name="Larsen D."/>
            <person name="Krusor M."/>
            <person name="Yao A.I."/>
            <person name="Wu D."/>
            <person name="Madern D."/>
            <person name="Eisen J.A."/>
            <person name="Darling A.E."/>
            <person name="Facciotti M.T."/>
        </authorList>
    </citation>
    <scope>NUCLEOTIDE SEQUENCE [LARGE SCALE GENOMIC DNA]</scope>
    <source>
        <strain evidence="3 4">JCM 10989</strain>
    </source>
</reference>
<comment type="caution">
    <text evidence="3">The sequence shown here is derived from an EMBL/GenBank/DDBJ whole genome shotgun (WGS) entry which is preliminary data.</text>
</comment>
<accession>L9ZVB7</accession>
<name>L9ZVB7_9EURY</name>
<keyword evidence="4" id="KW-1185">Reference proteome</keyword>
<proteinExistence type="predicted"/>
<protein>
    <submittedName>
        <fullName evidence="3">Uncharacterized protein</fullName>
    </submittedName>
</protein>
<feature type="compositionally biased region" description="Basic and acidic residues" evidence="1">
    <location>
        <begin position="97"/>
        <end position="121"/>
    </location>
</feature>
<dbReference type="AlphaFoldDB" id="L9ZVB7"/>
<feature type="region of interest" description="Disordered" evidence="1">
    <location>
        <begin position="90"/>
        <end position="121"/>
    </location>
</feature>
<dbReference type="EMBL" id="AOIM01000036">
    <property type="protein sequence ID" value="ELY89517.1"/>
    <property type="molecule type" value="Genomic_DNA"/>
</dbReference>
<evidence type="ECO:0000256" key="1">
    <source>
        <dbReference type="SAM" id="MobiDB-lite"/>
    </source>
</evidence>
<keyword evidence="2" id="KW-1133">Transmembrane helix</keyword>
<evidence type="ECO:0000313" key="4">
    <source>
        <dbReference type="Proteomes" id="UP000011519"/>
    </source>
</evidence>
<sequence length="121" mass="13159">MTTMTPAVLLAGFCALLSLFAVGRLALDDEADRVDLGSTVVVIGITVLATLWATYREGWLSTEFQFLLGMLGVGTIAVGTGLIARYWHDTTPIRGSDSGRSRPEHDDRERERDSGSDDLRS</sequence>
<dbReference type="Proteomes" id="UP000011519">
    <property type="component" value="Unassembled WGS sequence"/>
</dbReference>